<dbReference type="PANTHER" id="PTHR35531:SF1">
    <property type="entry name" value="INNER MEMBRANE PROTEIN YBCI-RELATED"/>
    <property type="match status" value="1"/>
</dbReference>
<sequence>MLAFTHVAAGCASSLLVAEYMHATPVQTILIMAGGIIGSHLPDIDHPKSAFGSRILPLSIPISTVFGHRGITHSLLAVAGMSWLIWWSLYHLHWHQGYAVPVVAGVATGYLSHLAGDWLTNSGVPLLWPSKRRFVSPLKLCTGDLREYLLAFAMYGWVIFECTRVFAP</sequence>
<accession>D9SED2</accession>
<dbReference type="Pfam" id="PF04307">
    <property type="entry name" value="YdjM"/>
    <property type="match status" value="1"/>
</dbReference>
<organism evidence="1 2">
    <name type="scientific">Gallionella capsiferriformans (strain ES-2)</name>
    <name type="common">Gallionella ferruginea capsiferriformans (strain ES-2)</name>
    <dbReference type="NCBI Taxonomy" id="395494"/>
    <lineage>
        <taxon>Bacteria</taxon>
        <taxon>Pseudomonadati</taxon>
        <taxon>Pseudomonadota</taxon>
        <taxon>Betaproteobacteria</taxon>
        <taxon>Nitrosomonadales</taxon>
        <taxon>Gallionellaceae</taxon>
        <taxon>Gallionella</taxon>
    </lineage>
</organism>
<dbReference type="PANTHER" id="PTHR35531">
    <property type="entry name" value="INNER MEMBRANE PROTEIN YBCI-RELATED"/>
    <property type="match status" value="1"/>
</dbReference>
<dbReference type="KEGG" id="gca:Galf_0876"/>
<keyword evidence="2" id="KW-1185">Reference proteome</keyword>
<dbReference type="InterPro" id="IPR007404">
    <property type="entry name" value="YdjM-like"/>
</dbReference>
<dbReference type="OrthoDB" id="9781927at2"/>
<dbReference type="AlphaFoldDB" id="D9SED2"/>
<keyword evidence="1" id="KW-0378">Hydrolase</keyword>
<reference evidence="1 2" key="1">
    <citation type="submission" date="2010-08" db="EMBL/GenBank/DDBJ databases">
        <title>Complete sequence of Gallionella capsiferriformans ES-2.</title>
        <authorList>
            <consortium name="US DOE Joint Genome Institute"/>
            <person name="Lucas S."/>
            <person name="Copeland A."/>
            <person name="Lapidus A."/>
            <person name="Cheng J.-F."/>
            <person name="Bruce D."/>
            <person name="Goodwin L."/>
            <person name="Pitluck S."/>
            <person name="Chertkov O."/>
            <person name="Davenport K.W."/>
            <person name="Detter J.C."/>
            <person name="Han C."/>
            <person name="Tapia R."/>
            <person name="Land M."/>
            <person name="Hauser L."/>
            <person name="Chang Y.-J."/>
            <person name="Jeffries C."/>
            <person name="Kyrpides N."/>
            <person name="Ivanova N."/>
            <person name="Mikhailova N."/>
            <person name="Shelobolina E.S."/>
            <person name="Picardal F."/>
            <person name="Roden E."/>
            <person name="Emerson D."/>
            <person name="Woyke T."/>
        </authorList>
    </citation>
    <scope>NUCLEOTIDE SEQUENCE [LARGE SCALE GENOMIC DNA]</scope>
    <source>
        <strain evidence="1 2">ES-2</strain>
    </source>
</reference>
<protein>
    <submittedName>
        <fullName evidence="1">Membrane-bound metal-dependent hydrolase</fullName>
    </submittedName>
</protein>
<evidence type="ECO:0000313" key="2">
    <source>
        <dbReference type="Proteomes" id="UP000001235"/>
    </source>
</evidence>
<gene>
    <name evidence="1" type="ordered locus">Galf_0876</name>
</gene>
<dbReference type="Proteomes" id="UP000001235">
    <property type="component" value="Chromosome"/>
</dbReference>
<name>D9SED2_GALCS</name>
<evidence type="ECO:0000313" key="1">
    <source>
        <dbReference type="EMBL" id="ADL54908.1"/>
    </source>
</evidence>
<dbReference type="GO" id="GO:0016787">
    <property type="term" value="F:hydrolase activity"/>
    <property type="evidence" value="ECO:0007669"/>
    <property type="project" value="UniProtKB-KW"/>
</dbReference>
<dbReference type="HOGENOM" id="CLU_097802_2_0_4"/>
<dbReference type="STRING" id="395494.Galf_0876"/>
<dbReference type="RefSeq" id="WP_013292849.1">
    <property type="nucleotide sequence ID" value="NC_014394.1"/>
</dbReference>
<proteinExistence type="predicted"/>
<dbReference type="EMBL" id="CP002159">
    <property type="protein sequence ID" value="ADL54908.1"/>
    <property type="molecule type" value="Genomic_DNA"/>
</dbReference>
<dbReference type="eggNOG" id="COG1988">
    <property type="taxonomic scope" value="Bacteria"/>
</dbReference>